<gene>
    <name evidence="1" type="ORF">WISP_62489</name>
</gene>
<name>A0ABQ9DCY1_9PASS</name>
<organism evidence="1 2">
    <name type="scientific">Willisornis vidua</name>
    <name type="common">Xingu scale-backed antbird</name>
    <dbReference type="NCBI Taxonomy" id="1566151"/>
    <lineage>
        <taxon>Eukaryota</taxon>
        <taxon>Metazoa</taxon>
        <taxon>Chordata</taxon>
        <taxon>Craniata</taxon>
        <taxon>Vertebrata</taxon>
        <taxon>Euteleostomi</taxon>
        <taxon>Archelosauria</taxon>
        <taxon>Archosauria</taxon>
        <taxon>Dinosauria</taxon>
        <taxon>Saurischia</taxon>
        <taxon>Theropoda</taxon>
        <taxon>Coelurosauria</taxon>
        <taxon>Aves</taxon>
        <taxon>Neognathae</taxon>
        <taxon>Neoaves</taxon>
        <taxon>Telluraves</taxon>
        <taxon>Australaves</taxon>
        <taxon>Passeriformes</taxon>
        <taxon>Thamnophilidae</taxon>
        <taxon>Willisornis</taxon>
    </lineage>
</organism>
<evidence type="ECO:0000313" key="1">
    <source>
        <dbReference type="EMBL" id="KAJ7417797.1"/>
    </source>
</evidence>
<protein>
    <submittedName>
        <fullName evidence="1">Uncharacterized protein</fullName>
    </submittedName>
</protein>
<reference evidence="1" key="1">
    <citation type="submission" date="2019-10" db="EMBL/GenBank/DDBJ databases">
        <authorList>
            <person name="Soares A.E.R."/>
            <person name="Aleixo A."/>
            <person name="Schneider P."/>
            <person name="Miyaki C.Y."/>
            <person name="Schneider M.P."/>
            <person name="Mello C."/>
            <person name="Vasconcelos A.T.R."/>
        </authorList>
    </citation>
    <scope>NUCLEOTIDE SEQUENCE</scope>
    <source>
        <tissue evidence="1">Muscle</tissue>
    </source>
</reference>
<dbReference type="Proteomes" id="UP001145742">
    <property type="component" value="Unassembled WGS sequence"/>
</dbReference>
<proteinExistence type="predicted"/>
<accession>A0ABQ9DCY1</accession>
<evidence type="ECO:0000313" key="2">
    <source>
        <dbReference type="Proteomes" id="UP001145742"/>
    </source>
</evidence>
<keyword evidence="2" id="KW-1185">Reference proteome</keyword>
<comment type="caution">
    <text evidence="1">The sequence shown here is derived from an EMBL/GenBank/DDBJ whole genome shotgun (WGS) entry which is preliminary data.</text>
</comment>
<dbReference type="EMBL" id="WHWB01033733">
    <property type="protein sequence ID" value="KAJ7417797.1"/>
    <property type="molecule type" value="Genomic_DNA"/>
</dbReference>
<sequence>MINIMGYRGSYVSDTAHNEIVVVLLKAVLSMGSTDRVLFNFVNLISCPEGILFGYIFTHKRGSIIDVYLLLETVAAKDLVPMVSVFGKGG</sequence>